<evidence type="ECO:0000256" key="1">
    <source>
        <dbReference type="SAM" id="MobiDB-lite"/>
    </source>
</evidence>
<accession>A0ABW3M7U9</accession>
<organism evidence="2 3">
    <name type="scientific">Kibdelosporangium lantanae</name>
    <dbReference type="NCBI Taxonomy" id="1497396"/>
    <lineage>
        <taxon>Bacteria</taxon>
        <taxon>Bacillati</taxon>
        <taxon>Actinomycetota</taxon>
        <taxon>Actinomycetes</taxon>
        <taxon>Pseudonocardiales</taxon>
        <taxon>Pseudonocardiaceae</taxon>
        <taxon>Kibdelosporangium</taxon>
    </lineage>
</organism>
<sequence length="87" mass="9213">LRDHVTRLVDMCPVATLVVTIPTAAFDLSPYLGLAIAARTPAALDAAETVVRDANAALGEMFAELASSVSPGGGSGWRKRRLRPRRP</sequence>
<dbReference type="Proteomes" id="UP001597045">
    <property type="component" value="Unassembled WGS sequence"/>
</dbReference>
<name>A0ABW3M7U9_9PSEU</name>
<feature type="non-terminal residue" evidence="2">
    <location>
        <position position="1"/>
    </location>
</feature>
<reference evidence="3" key="1">
    <citation type="journal article" date="2019" name="Int. J. Syst. Evol. Microbiol.">
        <title>The Global Catalogue of Microorganisms (GCM) 10K type strain sequencing project: providing services to taxonomists for standard genome sequencing and annotation.</title>
        <authorList>
            <consortium name="The Broad Institute Genomics Platform"/>
            <consortium name="The Broad Institute Genome Sequencing Center for Infectious Disease"/>
            <person name="Wu L."/>
            <person name="Ma J."/>
        </authorList>
    </citation>
    <scope>NUCLEOTIDE SEQUENCE [LARGE SCALE GENOMIC DNA]</scope>
    <source>
        <strain evidence="3">JCM 31486</strain>
    </source>
</reference>
<dbReference type="EMBL" id="JBHTIS010000480">
    <property type="protein sequence ID" value="MFD1045997.1"/>
    <property type="molecule type" value="Genomic_DNA"/>
</dbReference>
<feature type="region of interest" description="Disordered" evidence="1">
    <location>
        <begin position="67"/>
        <end position="87"/>
    </location>
</feature>
<protein>
    <submittedName>
        <fullName evidence="2">Uncharacterized protein</fullName>
    </submittedName>
</protein>
<feature type="compositionally biased region" description="Basic residues" evidence="1">
    <location>
        <begin position="77"/>
        <end position="87"/>
    </location>
</feature>
<gene>
    <name evidence="2" type="ORF">ACFQ1S_10700</name>
</gene>
<evidence type="ECO:0000313" key="2">
    <source>
        <dbReference type="EMBL" id="MFD1045997.1"/>
    </source>
</evidence>
<comment type="caution">
    <text evidence="2">The sequence shown here is derived from an EMBL/GenBank/DDBJ whole genome shotgun (WGS) entry which is preliminary data.</text>
</comment>
<evidence type="ECO:0000313" key="3">
    <source>
        <dbReference type="Proteomes" id="UP001597045"/>
    </source>
</evidence>
<proteinExistence type="predicted"/>
<keyword evidence="3" id="KW-1185">Reference proteome</keyword>